<dbReference type="PANTHER" id="PTHR10520:SF12">
    <property type="entry name" value="TRIFUNCTIONAL PURINE BIOSYNTHETIC PROTEIN ADENOSINE-3"/>
    <property type="match status" value="1"/>
</dbReference>
<evidence type="ECO:0000313" key="19">
    <source>
        <dbReference type="EMBL" id="CEA13308.1"/>
    </source>
</evidence>
<keyword evidence="8 15" id="KW-0547">Nucleotide-binding</keyword>
<dbReference type="GO" id="GO:0006189">
    <property type="term" value="P:'de novo' IMP biosynthetic process"/>
    <property type="evidence" value="ECO:0007669"/>
    <property type="project" value="UniProtKB-UniRule"/>
</dbReference>
<dbReference type="GO" id="GO:0005829">
    <property type="term" value="C:cytosol"/>
    <property type="evidence" value="ECO:0007669"/>
    <property type="project" value="TreeGrafter"/>
</dbReference>
<reference evidence="19" key="2">
    <citation type="submission" date="2014-08" db="EMBL/GenBank/DDBJ databases">
        <authorList>
            <person name="Wibberg D."/>
        </authorList>
    </citation>
    <scope>NUCLEOTIDE SEQUENCE</scope>
</reference>
<comment type="catalytic activity">
    <reaction evidence="14 15">
        <text>2-formamido-N(1)-(5-O-phospho-beta-D-ribosyl)acetamidine + ATP = 5-amino-1-(5-phospho-beta-D-ribosyl)imidazole + ADP + phosphate + H(+)</text>
        <dbReference type="Rhea" id="RHEA:23032"/>
        <dbReference type="ChEBI" id="CHEBI:15378"/>
        <dbReference type="ChEBI" id="CHEBI:30616"/>
        <dbReference type="ChEBI" id="CHEBI:43474"/>
        <dbReference type="ChEBI" id="CHEBI:137981"/>
        <dbReference type="ChEBI" id="CHEBI:147287"/>
        <dbReference type="ChEBI" id="CHEBI:456216"/>
        <dbReference type="EC" id="6.3.3.1"/>
    </reaction>
</comment>
<comment type="subcellular location">
    <subcellularLocation>
        <location evidence="1 15">Cytoplasm</location>
    </subcellularLocation>
</comment>
<organism evidence="19">
    <name type="scientific">Methanobacterium formicicum</name>
    <dbReference type="NCBI Taxonomy" id="2162"/>
    <lineage>
        <taxon>Archaea</taxon>
        <taxon>Methanobacteriati</taxon>
        <taxon>Methanobacteriota</taxon>
        <taxon>Methanomada group</taxon>
        <taxon>Methanobacteria</taxon>
        <taxon>Methanobacteriales</taxon>
        <taxon>Methanobacteriaceae</taxon>
        <taxon>Methanobacterium</taxon>
    </lineage>
</organism>
<comment type="pathway">
    <text evidence="2 15">Purine metabolism; IMP biosynthesis via de novo pathway; 5-amino-1-(5-phospho-D-ribosyl)imidazole from N(2)-formyl-N(1)-(5-phospho-D-ribosyl)glycinamide: step 2/2.</text>
</comment>
<dbReference type="InterPro" id="IPR036676">
    <property type="entry name" value="PurM-like_C_sf"/>
</dbReference>
<dbReference type="GO" id="GO:0004641">
    <property type="term" value="F:phosphoribosylformylglycinamidine cyclo-ligase activity"/>
    <property type="evidence" value="ECO:0007669"/>
    <property type="project" value="UniProtKB-UniRule"/>
</dbReference>
<evidence type="ECO:0000256" key="5">
    <source>
        <dbReference type="ARBA" id="ARBA00020367"/>
    </source>
</evidence>
<dbReference type="Pfam" id="PF02769">
    <property type="entry name" value="AIRS_C"/>
    <property type="match status" value="1"/>
</dbReference>
<evidence type="ECO:0000256" key="10">
    <source>
        <dbReference type="ARBA" id="ARBA00022840"/>
    </source>
</evidence>
<dbReference type="InterPro" id="IPR036921">
    <property type="entry name" value="PurM-like_N_sf"/>
</dbReference>
<evidence type="ECO:0000256" key="7">
    <source>
        <dbReference type="ARBA" id="ARBA00022598"/>
    </source>
</evidence>
<feature type="domain" description="PurM-like C-terminal" evidence="17">
    <location>
        <begin position="190"/>
        <end position="355"/>
    </location>
</feature>
<dbReference type="InterPro" id="IPR004733">
    <property type="entry name" value="PurM_cligase"/>
</dbReference>
<dbReference type="Pfam" id="PF00586">
    <property type="entry name" value="AIRS"/>
    <property type="match status" value="1"/>
</dbReference>
<dbReference type="Proteomes" id="UP000062768">
    <property type="component" value="Chromosome I"/>
</dbReference>
<dbReference type="PATRIC" id="fig|2162.10.peg.2118"/>
<protein>
    <recommendedName>
        <fullName evidence="5 15">Phosphoribosylformylglycinamidine cyclo-ligase</fullName>
        <ecNumber evidence="4 15">6.3.3.1</ecNumber>
    </recommendedName>
    <alternativeName>
        <fullName evidence="12 15">AIR synthase</fullName>
    </alternativeName>
    <alternativeName>
        <fullName evidence="13 15">AIRS</fullName>
    </alternativeName>
    <alternativeName>
        <fullName evidence="11 15">Phosphoribosyl-aminoimidazole synthetase</fullName>
    </alternativeName>
</protein>
<dbReference type="Gene3D" id="3.30.1330.10">
    <property type="entry name" value="PurM-like, N-terminal domain"/>
    <property type="match status" value="1"/>
</dbReference>
<dbReference type="Gene3D" id="3.90.650.10">
    <property type="entry name" value="PurM-like C-terminal domain"/>
    <property type="match status" value="1"/>
</dbReference>
<comment type="similarity">
    <text evidence="3 15">Belongs to the AIR synthase family.</text>
</comment>
<dbReference type="SUPFAM" id="SSF55326">
    <property type="entry name" value="PurM N-terminal domain-like"/>
    <property type="match status" value="1"/>
</dbReference>
<evidence type="ECO:0000313" key="18">
    <source>
        <dbReference type="EMBL" id="AIS31170.1"/>
    </source>
</evidence>
<dbReference type="HAMAP" id="MF_00741">
    <property type="entry name" value="AIRS"/>
    <property type="match status" value="1"/>
</dbReference>
<dbReference type="FunFam" id="3.30.1330.10:FF:000020">
    <property type="entry name" value="Phosphoribosylformylglycinamidine cyclo-ligase"/>
    <property type="match status" value="1"/>
</dbReference>
<evidence type="ECO:0000256" key="4">
    <source>
        <dbReference type="ARBA" id="ARBA00013047"/>
    </source>
</evidence>
<sequence>MFKANTTIRYSLIDIYFNHLVIKLVTYSESGVDIDLEEVTVRALTQKLKETLQFQDVITESGHFAALVRLGNQGLAMSTDGVGSKILVAEMMDKYDTVGIDCVAMVVNDLICVGARPLAMVDYLAVEKPDPEAARQIAEGLAEGCRQAQVAMIGGETASLPGIVRNFDLAATGIGLVDLEKIVAGDKIGEGDVILGIQSSGIHSNGLSLARRVFFQEAGLQVDDPLPTDEKVTVGEALLEPTRIYVQAINELLEEVEVHGLAHITGGGFTNLKRLKKGVGYHIDDLPSPHPLFKFISSQGVDDEEIYRVFNMGIGFAVILSPENAQQAIDILEKHYPTQIIGQVTTDPAGKVEVKSFQGGWIEL</sequence>
<proteinExistence type="inferred from homology"/>
<dbReference type="AlphaFoldDB" id="A0A090I2K0"/>
<dbReference type="EMBL" id="LN515531">
    <property type="protein sequence ID" value="CEA13308.1"/>
    <property type="molecule type" value="Genomic_DNA"/>
</dbReference>
<dbReference type="KEGG" id="mfc:BRM9_0343"/>
<dbReference type="GO" id="GO:0005524">
    <property type="term" value="F:ATP binding"/>
    <property type="evidence" value="ECO:0007669"/>
    <property type="project" value="UniProtKB-KW"/>
</dbReference>
<evidence type="ECO:0000256" key="15">
    <source>
        <dbReference type="HAMAP-Rule" id="MF_00741"/>
    </source>
</evidence>
<evidence type="ECO:0000259" key="17">
    <source>
        <dbReference type="Pfam" id="PF02769"/>
    </source>
</evidence>
<evidence type="ECO:0000256" key="8">
    <source>
        <dbReference type="ARBA" id="ARBA00022741"/>
    </source>
</evidence>
<evidence type="ECO:0000256" key="2">
    <source>
        <dbReference type="ARBA" id="ARBA00004686"/>
    </source>
</evidence>
<dbReference type="NCBIfam" id="TIGR00878">
    <property type="entry name" value="purM"/>
    <property type="match status" value="1"/>
</dbReference>
<keyword evidence="9 15" id="KW-0658">Purine biosynthesis</keyword>
<dbReference type="GO" id="GO:0004637">
    <property type="term" value="F:phosphoribosylamine-glycine ligase activity"/>
    <property type="evidence" value="ECO:0007669"/>
    <property type="project" value="TreeGrafter"/>
</dbReference>
<evidence type="ECO:0000256" key="9">
    <source>
        <dbReference type="ARBA" id="ARBA00022755"/>
    </source>
</evidence>
<evidence type="ECO:0000259" key="16">
    <source>
        <dbReference type="Pfam" id="PF00586"/>
    </source>
</evidence>
<dbReference type="KEGG" id="mfi:DSM1535_0955"/>
<name>A0A090I2K0_METFO</name>
<evidence type="ECO:0000256" key="6">
    <source>
        <dbReference type="ARBA" id="ARBA00022490"/>
    </source>
</evidence>
<dbReference type="SUPFAM" id="SSF56042">
    <property type="entry name" value="PurM C-terminal domain-like"/>
    <property type="match status" value="1"/>
</dbReference>
<feature type="domain" description="PurM-like N-terminal" evidence="16">
    <location>
        <begin position="65"/>
        <end position="177"/>
    </location>
</feature>
<dbReference type="UniPathway" id="UPA00074">
    <property type="reaction ID" value="UER00129"/>
</dbReference>
<evidence type="ECO:0000256" key="14">
    <source>
        <dbReference type="ARBA" id="ARBA00049057"/>
    </source>
</evidence>
<evidence type="ECO:0000256" key="3">
    <source>
        <dbReference type="ARBA" id="ARBA00010280"/>
    </source>
</evidence>
<evidence type="ECO:0000313" key="21">
    <source>
        <dbReference type="Proteomes" id="UP000062768"/>
    </source>
</evidence>
<reference evidence="20" key="3">
    <citation type="submission" date="2014-09" db="EMBL/GenBank/DDBJ databases">
        <authorList>
            <person name="Bishop-Lilly K.A."/>
            <person name="Broomall S.M."/>
            <person name="Chain P.S."/>
            <person name="Chertkov O."/>
            <person name="Coyne S.R."/>
            <person name="Daligault H.E."/>
            <person name="Davenport K.W."/>
            <person name="Erkkila T."/>
            <person name="Frey K.G."/>
            <person name="Gibbons H.S."/>
            <person name="Gu W."/>
            <person name="Jaissle J."/>
            <person name="Johnson S.L."/>
            <person name="Koroleva G.I."/>
            <person name="Ladner J.T."/>
            <person name="Lo C.-C."/>
            <person name="Minogue T.D."/>
            <person name="Munk C."/>
            <person name="Palacios G.F."/>
            <person name="Redden C.L."/>
            <person name="Rosenzweig C.N."/>
            <person name="Scholz M.B."/>
            <person name="Teshima H."/>
            <person name="Xu Y."/>
        </authorList>
    </citation>
    <scope>NUCLEOTIDE SEQUENCE</scope>
    <source>
        <strain evidence="20">Mb9</strain>
    </source>
</reference>
<evidence type="ECO:0000256" key="11">
    <source>
        <dbReference type="ARBA" id="ARBA00031908"/>
    </source>
</evidence>
<dbReference type="CDD" id="cd02196">
    <property type="entry name" value="PurM"/>
    <property type="match status" value="1"/>
</dbReference>
<keyword evidence="7 15" id="KW-0436">Ligase</keyword>
<gene>
    <name evidence="15 19" type="primary">purM</name>
    <name evidence="18" type="ORF">BRM9_0343</name>
    <name evidence="19" type="ORF">DSM1535_0955</name>
    <name evidence="20" type="ORF">MB9_2040</name>
</gene>
<keyword evidence="10 15" id="KW-0067">ATP-binding</keyword>
<dbReference type="InterPro" id="IPR010918">
    <property type="entry name" value="PurM-like_C_dom"/>
</dbReference>
<dbReference type="InterPro" id="IPR016188">
    <property type="entry name" value="PurM-like_N"/>
</dbReference>
<reference evidence="18" key="1">
    <citation type="submission" date="2013-12" db="EMBL/GenBank/DDBJ databases">
        <title>The complete genome sequence of Methanobacterium sp. BRM9.</title>
        <authorList>
            <consortium name="Pastoral Greenhouse Gas Research Consortium"/>
            <person name="Kelly W.J."/>
            <person name="Leahy S.C."/>
            <person name="Perry R."/>
            <person name="Li D."/>
            <person name="Altermann E."/>
            <person name="Lambie S.C."/>
            <person name="Attwood G.T."/>
        </authorList>
    </citation>
    <scope>NUCLEOTIDE SEQUENCE [LARGE SCALE GENOMIC DNA]</scope>
    <source>
        <strain evidence="18">BRM9</strain>
    </source>
</reference>
<keyword evidence="21" id="KW-1185">Reference proteome</keyword>
<evidence type="ECO:0000313" key="20">
    <source>
        <dbReference type="EMBL" id="CEL25667.1"/>
    </source>
</evidence>
<evidence type="ECO:0000256" key="1">
    <source>
        <dbReference type="ARBA" id="ARBA00004496"/>
    </source>
</evidence>
<evidence type="ECO:0000256" key="13">
    <source>
        <dbReference type="ARBA" id="ARBA00033093"/>
    </source>
</evidence>
<dbReference type="STRING" id="2162.BRM9_0343"/>
<evidence type="ECO:0000256" key="12">
    <source>
        <dbReference type="ARBA" id="ARBA00032931"/>
    </source>
</evidence>
<dbReference type="FunFam" id="3.90.650.10:FF:000011">
    <property type="entry name" value="Phosphoribosylformylglycinamidine cyclo-ligase"/>
    <property type="match status" value="1"/>
</dbReference>
<dbReference type="EC" id="6.3.3.1" evidence="4 15"/>
<dbReference type="Proteomes" id="UP000029661">
    <property type="component" value="Chromosome"/>
</dbReference>
<dbReference type="GO" id="GO:0046084">
    <property type="term" value="P:adenine biosynthetic process"/>
    <property type="evidence" value="ECO:0007669"/>
    <property type="project" value="TreeGrafter"/>
</dbReference>
<dbReference type="PANTHER" id="PTHR10520">
    <property type="entry name" value="TRIFUNCTIONAL PURINE BIOSYNTHETIC PROTEIN ADENOSINE-3-RELATED"/>
    <property type="match status" value="1"/>
</dbReference>
<dbReference type="EMBL" id="LN734822">
    <property type="protein sequence ID" value="CEL25667.1"/>
    <property type="molecule type" value="Genomic_DNA"/>
</dbReference>
<accession>A0A090I2K0</accession>
<dbReference type="EMBL" id="CP006933">
    <property type="protein sequence ID" value="AIS31170.1"/>
    <property type="molecule type" value="Genomic_DNA"/>
</dbReference>
<keyword evidence="6 15" id="KW-0963">Cytoplasm</keyword>